<protein>
    <submittedName>
        <fullName evidence="2">GNAT family N-acetyltransferase</fullName>
    </submittedName>
</protein>
<dbReference type="InterPro" id="IPR016181">
    <property type="entry name" value="Acyl_CoA_acyltransferase"/>
</dbReference>
<reference evidence="2 3" key="1">
    <citation type="journal article" date="2018" name="ISME J.">
        <title>A methanotrophic archaeon couples anaerobic oxidation of methane to Fe(III) reduction.</title>
        <authorList>
            <person name="Cai C."/>
            <person name="Leu A.O."/>
            <person name="Xie G.J."/>
            <person name="Guo J."/>
            <person name="Feng Y."/>
            <person name="Zhao J.X."/>
            <person name="Tyson G.W."/>
            <person name="Yuan Z."/>
            <person name="Hu S."/>
        </authorList>
    </citation>
    <scope>NUCLEOTIDE SEQUENCE [LARGE SCALE GENOMIC DNA]</scope>
    <source>
        <strain evidence="2">FeB_12</strain>
    </source>
</reference>
<feature type="domain" description="N-acetyltransferase" evidence="1">
    <location>
        <begin position="3"/>
        <end position="132"/>
    </location>
</feature>
<dbReference type="SUPFAM" id="SSF55729">
    <property type="entry name" value="Acyl-CoA N-acyltransferases (Nat)"/>
    <property type="match status" value="1"/>
</dbReference>
<name>A0A855X1Y8_9BACT</name>
<evidence type="ECO:0000313" key="3">
    <source>
        <dbReference type="Proteomes" id="UP000250918"/>
    </source>
</evidence>
<sequence length="132" mass="14976">MHLSYHINKPVEAGMVADLFRDSGIRRPVDDISRIEKMIENANLIVTCWDGDKLVGICRCLTDFAYCCYLSDLAVASQHQRRGIGKELVARTREYLGEEVMILLLAAPNARDYYAPLGFAKVDNGWIISRKR</sequence>
<accession>A0A855X1Y8</accession>
<dbReference type="InterPro" id="IPR053144">
    <property type="entry name" value="Acetyltransferase_Butenolide"/>
</dbReference>
<evidence type="ECO:0000259" key="1">
    <source>
        <dbReference type="PROSITE" id="PS51186"/>
    </source>
</evidence>
<gene>
    <name evidence="2" type="ORF">C3F09_05060</name>
</gene>
<dbReference type="PROSITE" id="PS51186">
    <property type="entry name" value="GNAT"/>
    <property type="match status" value="1"/>
</dbReference>
<dbReference type="GO" id="GO:0016747">
    <property type="term" value="F:acyltransferase activity, transferring groups other than amino-acyl groups"/>
    <property type="evidence" value="ECO:0007669"/>
    <property type="project" value="InterPro"/>
</dbReference>
<dbReference type="PANTHER" id="PTHR43233">
    <property type="entry name" value="FAMILY N-ACETYLTRANSFERASE, PUTATIVE (AFU_ORTHOLOGUE AFUA_6G03350)-RELATED"/>
    <property type="match status" value="1"/>
</dbReference>
<dbReference type="Gene3D" id="3.40.630.30">
    <property type="match status" value="1"/>
</dbReference>
<dbReference type="CDD" id="cd04301">
    <property type="entry name" value="NAT_SF"/>
    <property type="match status" value="1"/>
</dbReference>
<organism evidence="2 3">
    <name type="scientific">candidate division GN15 bacterium</name>
    <dbReference type="NCBI Taxonomy" id="2072418"/>
    <lineage>
        <taxon>Bacteria</taxon>
        <taxon>candidate division GN15</taxon>
    </lineage>
</organism>
<dbReference type="PANTHER" id="PTHR43233:SF1">
    <property type="entry name" value="FAMILY N-ACETYLTRANSFERASE, PUTATIVE (AFU_ORTHOLOGUE AFUA_6G03350)-RELATED"/>
    <property type="match status" value="1"/>
</dbReference>
<dbReference type="EMBL" id="PQAP01000051">
    <property type="protein sequence ID" value="PWB73634.1"/>
    <property type="molecule type" value="Genomic_DNA"/>
</dbReference>
<keyword evidence="2" id="KW-0808">Transferase</keyword>
<comment type="caution">
    <text evidence="2">The sequence shown here is derived from an EMBL/GenBank/DDBJ whole genome shotgun (WGS) entry which is preliminary data.</text>
</comment>
<dbReference type="InterPro" id="IPR000182">
    <property type="entry name" value="GNAT_dom"/>
</dbReference>
<dbReference type="AlphaFoldDB" id="A0A855X1Y8"/>
<proteinExistence type="predicted"/>
<dbReference type="Pfam" id="PF13673">
    <property type="entry name" value="Acetyltransf_10"/>
    <property type="match status" value="1"/>
</dbReference>
<dbReference type="Proteomes" id="UP000250918">
    <property type="component" value="Unassembled WGS sequence"/>
</dbReference>
<evidence type="ECO:0000313" key="2">
    <source>
        <dbReference type="EMBL" id="PWB73634.1"/>
    </source>
</evidence>